<feature type="chain" id="PRO_5045397542" description="Major fimbrial subunit protein N-terminal domain-containing protein" evidence="1">
    <location>
        <begin position="19"/>
        <end position="379"/>
    </location>
</feature>
<accession>A0ABQ0E3E6</accession>
<protein>
    <recommendedName>
        <fullName evidence="4">Major fimbrial subunit protein N-terminal domain-containing protein</fullName>
    </recommendedName>
</protein>
<keyword evidence="3" id="KW-1185">Reference proteome</keyword>
<evidence type="ECO:0000256" key="1">
    <source>
        <dbReference type="SAM" id="SignalP"/>
    </source>
</evidence>
<reference evidence="2 3" key="1">
    <citation type="journal article" date="2025" name="Int. J. Syst. Evol. Microbiol.">
        <title>Desulfovibrio falkowii sp. nov., Porphyromonas miyakawae sp. nov., Mediterraneibacter flintii sp. nov. and Owariibacterium komagatae gen. nov., sp. nov., isolated from human faeces.</title>
        <authorList>
            <person name="Hamaguchi T."/>
            <person name="Ohara M."/>
            <person name="Hisatomi A."/>
            <person name="Sekiguchi K."/>
            <person name="Takeda J.I."/>
            <person name="Ueyama J."/>
            <person name="Ito M."/>
            <person name="Nishiwaki H."/>
            <person name="Ogi T."/>
            <person name="Hirayama M."/>
            <person name="Ohkuma M."/>
            <person name="Sakamoto M."/>
            <person name="Ohno K."/>
        </authorList>
    </citation>
    <scope>NUCLEOTIDE SEQUENCE [LARGE SCALE GENOMIC DNA]</scope>
    <source>
        <strain evidence="2 3">13CB11C</strain>
    </source>
</reference>
<evidence type="ECO:0000313" key="2">
    <source>
        <dbReference type="EMBL" id="GAB1252177.1"/>
    </source>
</evidence>
<dbReference type="RefSeq" id="WP_411915941.1">
    <property type="nucleotide sequence ID" value="NZ_BAAFSF010000004.1"/>
</dbReference>
<dbReference type="PROSITE" id="PS51257">
    <property type="entry name" value="PROKAR_LIPOPROTEIN"/>
    <property type="match status" value="1"/>
</dbReference>
<sequence>MKIVKMAAIATMALTLFASCNKKDEPKKDISSICIRLNETALRAFEDPIADGTLSKVTDNVKVIINDGAQKFTLSQADIDAAKSTTGWRKAIKVVPTKVAVIANGETDGKNINTFQGLGSFTDDMVPTNNRPMTFDTKIPLYGETTTITKGKDGDVITFTANVEVKPALARLEIAGEIKGQPNSLGENAYSSISVREVYINNYRTIGGRSGRTYIKANQDLNGFKTDPDPLMMDQIQGDYLRDFAAKKLVAGYQLFPETPEELVADPLPKDFYTHVILKVDITYGEQKGRITRPLYTETGYVTIRSFMTAATGDLKGFQAGTIYKLDLADLSKYFKTDENLDPENPVTPDPEPDKKALIVTVKAVPWKAQNIKPDIIQK</sequence>
<gene>
    <name evidence="2" type="ORF">Tsumi_12830</name>
</gene>
<comment type="caution">
    <text evidence="2">The sequence shown here is derived from an EMBL/GenBank/DDBJ whole genome shotgun (WGS) entry which is preliminary data.</text>
</comment>
<evidence type="ECO:0000313" key="3">
    <source>
        <dbReference type="Proteomes" id="UP001628220"/>
    </source>
</evidence>
<dbReference type="EMBL" id="BAAFSF010000004">
    <property type="protein sequence ID" value="GAB1252177.1"/>
    <property type="molecule type" value="Genomic_DNA"/>
</dbReference>
<keyword evidence="1" id="KW-0732">Signal</keyword>
<dbReference type="Proteomes" id="UP001628220">
    <property type="component" value="Unassembled WGS sequence"/>
</dbReference>
<proteinExistence type="predicted"/>
<evidence type="ECO:0008006" key="4">
    <source>
        <dbReference type="Google" id="ProtNLM"/>
    </source>
</evidence>
<organism evidence="2 3">
    <name type="scientific">Porphyromonas miyakawae</name>
    <dbReference type="NCBI Taxonomy" id="3137470"/>
    <lineage>
        <taxon>Bacteria</taxon>
        <taxon>Pseudomonadati</taxon>
        <taxon>Bacteroidota</taxon>
        <taxon>Bacteroidia</taxon>
        <taxon>Bacteroidales</taxon>
        <taxon>Porphyromonadaceae</taxon>
        <taxon>Porphyromonas</taxon>
    </lineage>
</organism>
<name>A0ABQ0E3E6_9PORP</name>
<feature type="signal peptide" evidence="1">
    <location>
        <begin position="1"/>
        <end position="18"/>
    </location>
</feature>